<dbReference type="SUPFAM" id="SSF101821">
    <property type="entry name" value="Aminopeptidase/glucanase lid domain"/>
    <property type="match status" value="1"/>
</dbReference>
<dbReference type="GO" id="GO:0005737">
    <property type="term" value="C:cytoplasm"/>
    <property type="evidence" value="ECO:0007669"/>
    <property type="project" value="UniProtKB-ARBA"/>
</dbReference>
<name>A0A137PJ45_CONC2</name>
<dbReference type="FunFam" id="2.30.250.10:FF:000001">
    <property type="entry name" value="Aspartyl aminopeptidase 1"/>
    <property type="match status" value="1"/>
</dbReference>
<keyword evidence="9 11" id="KW-0862">Zinc</keyword>
<dbReference type="GO" id="GO:0008270">
    <property type="term" value="F:zinc ion binding"/>
    <property type="evidence" value="ECO:0007669"/>
    <property type="project" value="InterPro"/>
</dbReference>
<comment type="similarity">
    <text evidence="3 11">Belongs to the peptidase M18 family.</text>
</comment>
<dbReference type="Gene3D" id="3.40.630.10">
    <property type="entry name" value="Zn peptidases"/>
    <property type="match status" value="1"/>
</dbReference>
<keyword evidence="7 11" id="KW-0479">Metal-binding</keyword>
<dbReference type="InterPro" id="IPR001948">
    <property type="entry name" value="Peptidase_M18"/>
</dbReference>
<organism evidence="14 15">
    <name type="scientific">Conidiobolus coronatus (strain ATCC 28846 / CBS 209.66 / NRRL 28638)</name>
    <name type="common">Delacroixia coronata</name>
    <dbReference type="NCBI Taxonomy" id="796925"/>
    <lineage>
        <taxon>Eukaryota</taxon>
        <taxon>Fungi</taxon>
        <taxon>Fungi incertae sedis</taxon>
        <taxon>Zoopagomycota</taxon>
        <taxon>Entomophthoromycotina</taxon>
        <taxon>Entomophthoromycetes</taxon>
        <taxon>Entomophthorales</taxon>
        <taxon>Ancylistaceae</taxon>
        <taxon>Conidiobolus</taxon>
    </lineage>
</organism>
<feature type="chain" id="PRO_5007294853" description="aspartyl aminopeptidase" evidence="13">
    <location>
        <begin position="19"/>
        <end position="517"/>
    </location>
</feature>
<evidence type="ECO:0000256" key="4">
    <source>
        <dbReference type="ARBA" id="ARBA00011965"/>
    </source>
</evidence>
<evidence type="ECO:0000256" key="6">
    <source>
        <dbReference type="ARBA" id="ARBA00022670"/>
    </source>
</evidence>
<proteinExistence type="inferred from homology"/>
<evidence type="ECO:0000313" key="14">
    <source>
        <dbReference type="EMBL" id="KXN75022.1"/>
    </source>
</evidence>
<keyword evidence="15" id="KW-1185">Reference proteome</keyword>
<keyword evidence="6 11" id="KW-0645">Protease</keyword>
<keyword evidence="10 11" id="KW-0482">Metalloprotease</keyword>
<keyword evidence="8 11" id="KW-0378">Hydrolase</keyword>
<dbReference type="EC" id="3.4.11.21" evidence="4"/>
<dbReference type="OrthoDB" id="9880441at2759"/>
<comment type="cofactor">
    <cofactor evidence="2">
        <name>Zn(2+)</name>
        <dbReference type="ChEBI" id="CHEBI:29105"/>
    </cofactor>
</comment>
<feature type="compositionally biased region" description="Polar residues" evidence="12">
    <location>
        <begin position="398"/>
        <end position="410"/>
    </location>
</feature>
<dbReference type="STRING" id="796925.A0A137PJ45"/>
<protein>
    <recommendedName>
        <fullName evidence="4">aspartyl aminopeptidase</fullName>
        <ecNumber evidence="4">3.4.11.21</ecNumber>
    </recommendedName>
</protein>
<dbReference type="EMBL" id="KQ964418">
    <property type="protein sequence ID" value="KXN75022.1"/>
    <property type="molecule type" value="Genomic_DNA"/>
</dbReference>
<dbReference type="GO" id="GO:0004177">
    <property type="term" value="F:aminopeptidase activity"/>
    <property type="evidence" value="ECO:0007669"/>
    <property type="project" value="UniProtKB-KW"/>
</dbReference>
<reference evidence="14 15" key="1">
    <citation type="journal article" date="2015" name="Genome Biol. Evol.">
        <title>Phylogenomic analyses indicate that early fungi evolved digesting cell walls of algal ancestors of land plants.</title>
        <authorList>
            <person name="Chang Y."/>
            <person name="Wang S."/>
            <person name="Sekimoto S."/>
            <person name="Aerts A.L."/>
            <person name="Choi C."/>
            <person name="Clum A."/>
            <person name="LaButti K.M."/>
            <person name="Lindquist E.A."/>
            <person name="Yee Ngan C."/>
            <person name="Ohm R.A."/>
            <person name="Salamov A.A."/>
            <person name="Grigoriev I.V."/>
            <person name="Spatafora J.W."/>
            <person name="Berbee M.L."/>
        </authorList>
    </citation>
    <scope>NUCLEOTIDE SEQUENCE [LARGE SCALE GENOMIC DNA]</scope>
    <source>
        <strain evidence="14 15">NRRL 28638</strain>
    </source>
</reference>
<evidence type="ECO:0000256" key="9">
    <source>
        <dbReference type="ARBA" id="ARBA00022833"/>
    </source>
</evidence>
<dbReference type="GO" id="GO:0006508">
    <property type="term" value="P:proteolysis"/>
    <property type="evidence" value="ECO:0007669"/>
    <property type="project" value="UniProtKB-KW"/>
</dbReference>
<evidence type="ECO:0000256" key="12">
    <source>
        <dbReference type="SAM" id="MobiDB-lite"/>
    </source>
</evidence>
<accession>A0A137PJ45</accession>
<dbReference type="CDD" id="cd05658">
    <property type="entry name" value="M18_DAP"/>
    <property type="match status" value="1"/>
</dbReference>
<evidence type="ECO:0000256" key="10">
    <source>
        <dbReference type="ARBA" id="ARBA00023049"/>
    </source>
</evidence>
<dbReference type="NCBIfam" id="NF002759">
    <property type="entry name" value="PRK02813.1"/>
    <property type="match status" value="1"/>
</dbReference>
<gene>
    <name evidence="14" type="ORF">CONCODRAFT_33857</name>
</gene>
<dbReference type="Pfam" id="PF02127">
    <property type="entry name" value="Peptidase_M18"/>
    <property type="match status" value="1"/>
</dbReference>
<dbReference type="OMA" id="GPILKVN"/>
<dbReference type="AlphaFoldDB" id="A0A137PJ45"/>
<evidence type="ECO:0000256" key="5">
    <source>
        <dbReference type="ARBA" id="ARBA00022438"/>
    </source>
</evidence>
<evidence type="ECO:0000256" key="8">
    <source>
        <dbReference type="ARBA" id="ARBA00022801"/>
    </source>
</evidence>
<dbReference type="PANTHER" id="PTHR28570:SF3">
    <property type="entry name" value="ASPARTYL AMINOPEPTIDASE"/>
    <property type="match status" value="1"/>
</dbReference>
<keyword evidence="13" id="KW-0732">Signal</keyword>
<dbReference type="PRINTS" id="PR00932">
    <property type="entry name" value="AMINO1PTASE"/>
</dbReference>
<dbReference type="GO" id="GO:0008237">
    <property type="term" value="F:metallopeptidase activity"/>
    <property type="evidence" value="ECO:0007669"/>
    <property type="project" value="UniProtKB-KW"/>
</dbReference>
<evidence type="ECO:0000256" key="1">
    <source>
        <dbReference type="ARBA" id="ARBA00001335"/>
    </source>
</evidence>
<keyword evidence="5 11" id="KW-0031">Aminopeptidase</keyword>
<evidence type="ECO:0000313" key="15">
    <source>
        <dbReference type="Proteomes" id="UP000070444"/>
    </source>
</evidence>
<sequence length="517" mass="56746">MVKLFCSVLSLIVGSIVAQGGVPAPSADVVSDFLNYVNSSPSTYHSVASSQERLEKAGYKRLSEKANWQDQVKPNGKYYVIRGKSSLVAFSVGGQYKPGNGFSIIASHDDSPSLRLKPKYNKGNKQYLQAGFATYGDGAWYSWFDRDLGLSGRLVIEDKPGHFVDKLVNINKPIFRIPTLAIHLDRTIDSEGFTLNPETELVPIAVELNTDNAKTTKIKLNKETNLVPFTGLSNARNGKANPSKLFWDEVAAQAGVTPDKISSFELSAYNLQKPTLGGLRNEFVLSGRQDDLLMTYCNVEGLLSSLNDQSLGSDPNVRIAALFDHEEVGSSSRHGAGSTLLPDVLSRIVKSQLKSNDPTAYDRIKSNDPTAYDRSISRSFLISADQGHADHPNYPNKLESQNTPKMNEGPTQFVSTSQRFATNVETTLVLKHAAQAANVTLQSFMLRNDLPSGATIGPLISTLTGIPTVDMGTPQFSMHSSREMAGTLDVHKSKSLFTSYFRNYPKIIQKFETDEQY</sequence>
<evidence type="ECO:0000256" key="7">
    <source>
        <dbReference type="ARBA" id="ARBA00022723"/>
    </source>
</evidence>
<dbReference type="Proteomes" id="UP000070444">
    <property type="component" value="Unassembled WGS sequence"/>
</dbReference>
<dbReference type="SUPFAM" id="SSF53187">
    <property type="entry name" value="Zn-dependent exopeptidases"/>
    <property type="match status" value="1"/>
</dbReference>
<evidence type="ECO:0000256" key="11">
    <source>
        <dbReference type="RuleBase" id="RU004386"/>
    </source>
</evidence>
<evidence type="ECO:0000256" key="3">
    <source>
        <dbReference type="ARBA" id="ARBA00008290"/>
    </source>
</evidence>
<dbReference type="Gene3D" id="2.30.250.10">
    <property type="entry name" value="Aminopeptidase i, Domain 2"/>
    <property type="match status" value="1"/>
</dbReference>
<feature type="region of interest" description="Disordered" evidence="12">
    <location>
        <begin position="386"/>
        <end position="410"/>
    </location>
</feature>
<evidence type="ECO:0000256" key="2">
    <source>
        <dbReference type="ARBA" id="ARBA00001947"/>
    </source>
</evidence>
<dbReference type="PANTHER" id="PTHR28570">
    <property type="entry name" value="ASPARTYL AMINOPEPTIDASE"/>
    <property type="match status" value="1"/>
</dbReference>
<comment type="catalytic activity">
    <reaction evidence="1">
        <text>Release of an N-terminal aspartate or glutamate from a peptide, with a preference for aspartate.</text>
        <dbReference type="EC" id="3.4.11.21"/>
    </reaction>
</comment>
<evidence type="ECO:0000256" key="13">
    <source>
        <dbReference type="SAM" id="SignalP"/>
    </source>
</evidence>
<dbReference type="InterPro" id="IPR023358">
    <property type="entry name" value="Peptidase_M18_dom2"/>
</dbReference>
<feature type="signal peptide" evidence="13">
    <location>
        <begin position="1"/>
        <end position="18"/>
    </location>
</feature>